<gene>
    <name evidence="2" type="ORF">ACG00Y_19865</name>
</gene>
<dbReference type="Gene3D" id="3.40.390.70">
    <property type="match status" value="1"/>
</dbReference>
<dbReference type="RefSeq" id="WP_394481845.1">
    <property type="nucleotide sequence ID" value="NZ_JBIGHV010000007.1"/>
</dbReference>
<sequence>MVPLVPPPPRMALAATTPRAFSCACGRPVFFRNSQCLGCLRPLGYDPERRLLLALERVRPNGWREAGVPVRRARRYLRCANLGSAAACNWLLDAAEAQAGFTLCRCCRLTRTLPDLSQPNAGLWWLRIEQAKRRLVSSLIGLNLPVQPKAEDPQGGLAFDLLLAPPGGPAVITGHADGLITLDASEADDANREARRGQLGEPYRTLLGHLRHETGHHYWQRLVGPTHWLEPFRALFGDEREDYAAALQRHYSAGPPADWGQHFVSAYASSHPWEDWAETWAHYLHLVDTLDTARSFGLDGERVELSYERFSPELLADTGDVQAAGFLGLINGWMELTGVLNELSRSMGVADFYPFVLSAPAVRKLHLVHRVVHGAAQAPPALASVRPGMPLAPAVHRH</sequence>
<comment type="caution">
    <text evidence="2">The sequence shown here is derived from an EMBL/GenBank/DDBJ whole genome shotgun (WGS) entry which is preliminary data.</text>
</comment>
<proteinExistence type="predicted"/>
<reference evidence="2 3" key="1">
    <citation type="submission" date="2024-08" db="EMBL/GenBank/DDBJ databases">
        <authorList>
            <person name="Lu H."/>
        </authorList>
    </citation>
    <scope>NUCLEOTIDE SEQUENCE [LARGE SCALE GENOMIC DNA]</scope>
    <source>
        <strain evidence="2 3">LYH14W</strain>
    </source>
</reference>
<dbReference type="EMBL" id="JBIGHV010000007">
    <property type="protein sequence ID" value="MFG6432189.1"/>
    <property type="molecule type" value="Genomic_DNA"/>
</dbReference>
<accession>A0ABW7F7W1</accession>
<dbReference type="Pfam" id="PF15887">
    <property type="entry name" value="Peptidase_Mx"/>
    <property type="match status" value="1"/>
</dbReference>
<organism evidence="2 3">
    <name type="scientific">Pelomonas parva</name>
    <dbReference type="NCBI Taxonomy" id="3299032"/>
    <lineage>
        <taxon>Bacteria</taxon>
        <taxon>Pseudomonadati</taxon>
        <taxon>Pseudomonadota</taxon>
        <taxon>Betaproteobacteria</taxon>
        <taxon>Burkholderiales</taxon>
        <taxon>Sphaerotilaceae</taxon>
        <taxon>Roseateles</taxon>
    </lineage>
</organism>
<name>A0ABW7F7W1_9BURK</name>
<protein>
    <submittedName>
        <fullName evidence="2">Zinc-binding metallopeptidase</fullName>
    </submittedName>
</protein>
<dbReference type="Proteomes" id="UP001606210">
    <property type="component" value="Unassembled WGS sequence"/>
</dbReference>
<feature type="domain" description="Zinc-ribbon" evidence="1">
    <location>
        <begin position="21"/>
        <end position="118"/>
    </location>
</feature>
<dbReference type="InterPro" id="IPR011201">
    <property type="entry name" value="Zinc-ribbon_6_bact"/>
</dbReference>
<keyword evidence="3" id="KW-1185">Reference proteome</keyword>
<evidence type="ECO:0000313" key="2">
    <source>
        <dbReference type="EMBL" id="MFG6432189.1"/>
    </source>
</evidence>
<dbReference type="Pfam" id="PF10005">
    <property type="entry name" value="Zn_ribbon_DZR_6"/>
    <property type="match status" value="1"/>
</dbReference>
<dbReference type="InterPro" id="IPR031321">
    <property type="entry name" value="UCP012641"/>
</dbReference>
<evidence type="ECO:0000313" key="3">
    <source>
        <dbReference type="Proteomes" id="UP001606210"/>
    </source>
</evidence>
<evidence type="ECO:0000259" key="1">
    <source>
        <dbReference type="Pfam" id="PF10005"/>
    </source>
</evidence>
<dbReference type="PIRSF" id="PIRSF012641">
    <property type="entry name" value="UCP012641"/>
    <property type="match status" value="1"/>
</dbReference>